<feature type="domain" description="YhfX-like C-terminal" evidence="2">
    <location>
        <begin position="279"/>
        <end position="377"/>
    </location>
</feature>
<evidence type="ECO:0000259" key="2">
    <source>
        <dbReference type="Pfam" id="PF21279"/>
    </source>
</evidence>
<gene>
    <name evidence="3" type="ORF">C1I92_15655</name>
</gene>
<keyword evidence="4" id="KW-1185">Reference proteome</keyword>
<dbReference type="RefSeq" id="WP_111255583.1">
    <property type="nucleotide sequence ID" value="NZ_POTW01000034.1"/>
</dbReference>
<dbReference type="SUPFAM" id="SSF51419">
    <property type="entry name" value="PLP-binding barrel"/>
    <property type="match status" value="1"/>
</dbReference>
<reference evidence="3 4" key="1">
    <citation type="submission" date="2018-01" db="EMBL/GenBank/DDBJ databases">
        <title>Draft genome sequence of Jiangella sp. GTF31.</title>
        <authorList>
            <person name="Sahin N."/>
            <person name="Ay H."/>
            <person name="Saygin H."/>
        </authorList>
    </citation>
    <scope>NUCLEOTIDE SEQUENCE [LARGE SCALE GENOMIC DNA]</scope>
    <source>
        <strain evidence="3 4">GTF31</strain>
    </source>
</reference>
<dbReference type="Proteomes" id="UP000248764">
    <property type="component" value="Unassembled WGS sequence"/>
</dbReference>
<dbReference type="InterPro" id="IPR048449">
    <property type="entry name" value="YhfX-like_C"/>
</dbReference>
<dbReference type="InterPro" id="IPR029066">
    <property type="entry name" value="PLP-binding_barrel"/>
</dbReference>
<proteinExistence type="predicted"/>
<evidence type="ECO:0000259" key="1">
    <source>
        <dbReference type="Pfam" id="PF01168"/>
    </source>
</evidence>
<protein>
    <submittedName>
        <fullName evidence="3">Amino-acid racemase</fullName>
    </submittedName>
</protein>
<comment type="caution">
    <text evidence="3">The sequence shown here is derived from an EMBL/GenBank/DDBJ whole genome shotgun (WGS) entry which is preliminary data.</text>
</comment>
<evidence type="ECO:0000313" key="3">
    <source>
        <dbReference type="EMBL" id="PZF82691.1"/>
    </source>
</evidence>
<evidence type="ECO:0000313" key="4">
    <source>
        <dbReference type="Proteomes" id="UP000248764"/>
    </source>
</evidence>
<organism evidence="3 4">
    <name type="scientific">Jiangella anatolica</name>
    <dbReference type="NCBI Taxonomy" id="2670374"/>
    <lineage>
        <taxon>Bacteria</taxon>
        <taxon>Bacillati</taxon>
        <taxon>Actinomycetota</taxon>
        <taxon>Actinomycetes</taxon>
        <taxon>Jiangellales</taxon>
        <taxon>Jiangellaceae</taxon>
        <taxon>Jiangella</taxon>
    </lineage>
</organism>
<dbReference type="Pfam" id="PF01168">
    <property type="entry name" value="Ala_racemase_N"/>
    <property type="match status" value="1"/>
</dbReference>
<sequence length="389" mass="39778">MFLAMTERRNPALVEAAIDLHRSGAVEPDTYVIDLDAVDHNAAALAAAGGRHGVELWFVAKQYGRNPLVTATVAQHLPLAAAIDHREAGALLGAGARLGNLGHLVQVPARRLPRLLAAGPAYVTVADEQNLAAVAAAASAGGRGRVQPVLLKIRGAAESTFPGQDGGFEVSDVAGVLAFAAELGGVRIAGATGFPCLSFDTAAGRPRPTGTLERVLAAAATLRAAGLDPVLSLPSHTSVSTIPQIAALGGTVGEPGHSLTGTTPEHAVDAGLTERPALVYVSEIAQLGSAPSVFGGGFYSRGRARDLVVATAGGVRRATLRDTPAGSIDYYRRFDWLGDGGGARVGDTAVMAFRTQIFVTRSRVAVVSGIGSGRPRLDGVFDALGGRVA</sequence>
<dbReference type="Pfam" id="PF21279">
    <property type="entry name" value="YhfX-like_C"/>
    <property type="match status" value="1"/>
</dbReference>
<dbReference type="EMBL" id="POTW01000034">
    <property type="protein sequence ID" value="PZF82691.1"/>
    <property type="molecule type" value="Genomic_DNA"/>
</dbReference>
<accession>A0A2W2B5H5</accession>
<feature type="domain" description="Alanine racemase N-terminal" evidence="1">
    <location>
        <begin position="33"/>
        <end position="264"/>
    </location>
</feature>
<dbReference type="AlphaFoldDB" id="A0A2W2B5H5"/>
<name>A0A2W2B5H5_9ACTN</name>
<dbReference type="InterPro" id="IPR001608">
    <property type="entry name" value="Ala_racemase_N"/>
</dbReference>
<dbReference type="Gene3D" id="2.40.37.30">
    <property type="match status" value="2"/>
</dbReference>